<gene>
    <name evidence="3" type="ORF">AG1IA_06911</name>
</gene>
<reference evidence="3 4" key="1">
    <citation type="journal article" date="2013" name="Nat. Commun.">
        <title>The evolution and pathogenic mechanisms of the rice sheath blight pathogen.</title>
        <authorList>
            <person name="Zheng A."/>
            <person name="Lin R."/>
            <person name="Xu L."/>
            <person name="Qin P."/>
            <person name="Tang C."/>
            <person name="Ai P."/>
            <person name="Zhang D."/>
            <person name="Liu Y."/>
            <person name="Sun Z."/>
            <person name="Feng H."/>
            <person name="Wang Y."/>
            <person name="Chen Y."/>
            <person name="Liang X."/>
            <person name="Fu R."/>
            <person name="Li Q."/>
            <person name="Zhang J."/>
            <person name="Yu X."/>
            <person name="Xie Z."/>
            <person name="Ding L."/>
            <person name="Guan P."/>
            <person name="Tang J."/>
            <person name="Liang Y."/>
            <person name="Wang S."/>
            <person name="Deng Q."/>
            <person name="Li S."/>
            <person name="Zhu J."/>
            <person name="Wang L."/>
            <person name="Liu H."/>
            <person name="Li P."/>
        </authorList>
    </citation>
    <scope>NUCLEOTIDE SEQUENCE [LARGE SCALE GENOMIC DNA]</scope>
    <source>
        <strain evidence="4">AG-1 IA</strain>
    </source>
</reference>
<dbReference type="OMA" id="WMAGEIS"/>
<dbReference type="OrthoDB" id="3057168at2759"/>
<proteinExistence type="predicted"/>
<sequence length="471" mass="52594">MPVSPKNILVFCDGTGQDGLITEEAPLDKSANHFTNVLRLCTFVDEEGDERLQIVYYQSGVGVATDFNGEEAYSDSAKKAFGTAVASKIRDAYNFIAQNYIEGDEISIFGFSRGAYTARKISGLIDRLGLLAPKDMGKFFTYWKQLNGKLSGSPPRPDKPVPIKYEFKYSQLYILIYIFQGSVRNGTQEVIDALQLDDDKLASNVENAWHAVSFHENREKFMCTLFGGAAEGQTLKQAAHSDVGGGYAEMELADTTLAWIVGEISKCVGIDEDFIEKSLSNVDNKPKWGTAIPHNAYVASGFLRPLMGRENRLSLINKDSVLHPSLLLAPDTKGMVTISDLKKHLKVSDLEKNTCELNEFEAKVREFWHDKFRDGNEIPQFETQDDAEASRIYEPSESSCQMPIKGSLFMLIRRNIANDLTKIPSFPFSRHLTLALVCIPKSQDSTSRLYPSEPREPPGALFRPSTHPNFQ</sequence>
<dbReference type="STRING" id="983506.L8WRP0"/>
<comment type="caution">
    <text evidence="3">The sequence shown here is derived from an EMBL/GenBank/DDBJ whole genome shotgun (WGS) entry which is preliminary data.</text>
</comment>
<dbReference type="HOGENOM" id="CLU_005049_3_0_1"/>
<name>L8WRP0_THACA</name>
<feature type="region of interest" description="Disordered" evidence="1">
    <location>
        <begin position="444"/>
        <end position="471"/>
    </location>
</feature>
<evidence type="ECO:0000259" key="2">
    <source>
        <dbReference type="Pfam" id="PF09994"/>
    </source>
</evidence>
<organism evidence="3 4">
    <name type="scientific">Thanatephorus cucumeris (strain AG1-IA)</name>
    <name type="common">Rice sheath blight fungus</name>
    <name type="synonym">Rhizoctonia solani</name>
    <dbReference type="NCBI Taxonomy" id="983506"/>
    <lineage>
        <taxon>Eukaryota</taxon>
        <taxon>Fungi</taxon>
        <taxon>Dikarya</taxon>
        <taxon>Basidiomycota</taxon>
        <taxon>Agaricomycotina</taxon>
        <taxon>Agaricomycetes</taxon>
        <taxon>Cantharellales</taxon>
        <taxon>Ceratobasidiaceae</taxon>
        <taxon>Rhizoctonia</taxon>
        <taxon>Rhizoctonia solani AG-1</taxon>
    </lineage>
</organism>
<evidence type="ECO:0000313" key="4">
    <source>
        <dbReference type="Proteomes" id="UP000011668"/>
    </source>
</evidence>
<feature type="domain" description="T6SS Phospholipase effector Tle1-like catalytic" evidence="2">
    <location>
        <begin position="191"/>
        <end position="262"/>
    </location>
</feature>
<dbReference type="AlphaFoldDB" id="L8WRP0"/>
<dbReference type="InterPro" id="IPR018712">
    <property type="entry name" value="Tle1-like_cat"/>
</dbReference>
<dbReference type="PANTHER" id="PTHR33840:SF1">
    <property type="entry name" value="TLE1 PHOSPHOLIPASE DOMAIN-CONTAINING PROTEIN"/>
    <property type="match status" value="1"/>
</dbReference>
<evidence type="ECO:0000313" key="3">
    <source>
        <dbReference type="EMBL" id="ELU39049.1"/>
    </source>
</evidence>
<protein>
    <recommendedName>
        <fullName evidence="2">T6SS Phospholipase effector Tle1-like catalytic domain-containing protein</fullName>
    </recommendedName>
</protein>
<dbReference type="EMBL" id="AFRT01001943">
    <property type="protein sequence ID" value="ELU39049.1"/>
    <property type="molecule type" value="Genomic_DNA"/>
</dbReference>
<dbReference type="Proteomes" id="UP000011668">
    <property type="component" value="Unassembled WGS sequence"/>
</dbReference>
<evidence type="ECO:0000256" key="1">
    <source>
        <dbReference type="SAM" id="MobiDB-lite"/>
    </source>
</evidence>
<feature type="domain" description="T6SS Phospholipase effector Tle1-like catalytic" evidence="2">
    <location>
        <begin position="6"/>
        <end position="148"/>
    </location>
</feature>
<dbReference type="PANTHER" id="PTHR33840">
    <property type="match status" value="1"/>
</dbReference>
<dbReference type="Pfam" id="PF09994">
    <property type="entry name" value="T6SS_Tle1-like_cat"/>
    <property type="match status" value="2"/>
</dbReference>
<keyword evidence="4" id="KW-1185">Reference proteome</keyword>
<accession>L8WRP0</accession>